<dbReference type="SUPFAM" id="SSF51735">
    <property type="entry name" value="NAD(P)-binding Rossmann-fold domains"/>
    <property type="match status" value="1"/>
</dbReference>
<keyword evidence="5" id="KW-1185">Reference proteome</keyword>
<dbReference type="InterPro" id="IPR036291">
    <property type="entry name" value="NAD(P)-bd_dom_sf"/>
</dbReference>
<dbReference type="InterPro" id="IPR020843">
    <property type="entry name" value="ER"/>
</dbReference>
<dbReference type="Pfam" id="PF00107">
    <property type="entry name" value="ADH_zinc_N"/>
    <property type="match status" value="1"/>
</dbReference>
<feature type="domain" description="Enoyl reductase (ER)" evidence="3">
    <location>
        <begin position="8"/>
        <end position="304"/>
    </location>
</feature>
<dbReference type="Gene3D" id="3.40.50.720">
    <property type="entry name" value="NAD(P)-binding Rossmann-like Domain"/>
    <property type="match status" value="1"/>
</dbReference>
<reference evidence="4 5" key="2">
    <citation type="submission" date="2018-06" db="EMBL/GenBank/DDBJ databases">
        <title>Sequencing of bacterial isolates from soil warming experiment in Harvard Forest, Massachusetts, USA.</title>
        <authorList>
            <person name="Deangelis K.PhD."/>
        </authorList>
    </citation>
    <scope>NUCLEOTIDE SEQUENCE [LARGE SCALE GENOMIC DNA]</scope>
    <source>
        <strain evidence="4 5">GAS496</strain>
    </source>
</reference>
<dbReference type="InterPro" id="IPR013149">
    <property type="entry name" value="ADH-like_C"/>
</dbReference>
<comment type="caution">
    <text evidence="4">The sequence shown here is derived from an EMBL/GenBank/DDBJ whole genome shotgun (WGS) entry which is preliminary data.</text>
</comment>
<dbReference type="GO" id="GO:0016651">
    <property type="term" value="F:oxidoreductase activity, acting on NAD(P)H"/>
    <property type="evidence" value="ECO:0007669"/>
    <property type="project" value="TreeGrafter"/>
</dbReference>
<dbReference type="Pfam" id="PF08240">
    <property type="entry name" value="ADH_N"/>
    <property type="match status" value="1"/>
</dbReference>
<dbReference type="Gene3D" id="3.90.180.10">
    <property type="entry name" value="Medium-chain alcohol dehydrogenases, catalytic domain"/>
    <property type="match status" value="1"/>
</dbReference>
<organism evidence="4 5">
    <name type="scientific">Mycolicibacterium moriokaense</name>
    <dbReference type="NCBI Taxonomy" id="39691"/>
    <lineage>
        <taxon>Bacteria</taxon>
        <taxon>Bacillati</taxon>
        <taxon>Actinomycetota</taxon>
        <taxon>Actinomycetes</taxon>
        <taxon>Mycobacteriales</taxon>
        <taxon>Mycobacteriaceae</taxon>
        <taxon>Mycolicibacterium</taxon>
    </lineage>
</organism>
<dbReference type="AlphaFoldDB" id="A0A318HFE6"/>
<dbReference type="PANTHER" id="PTHR48106">
    <property type="entry name" value="QUINONE OXIDOREDUCTASE PIG3-RELATED"/>
    <property type="match status" value="1"/>
</dbReference>
<keyword evidence="1" id="KW-0521">NADP</keyword>
<dbReference type="SUPFAM" id="SSF50129">
    <property type="entry name" value="GroES-like"/>
    <property type="match status" value="1"/>
</dbReference>
<keyword evidence="2" id="KW-0560">Oxidoreductase</keyword>
<protein>
    <submittedName>
        <fullName evidence="4">NADPH:quinone reductase-like Zn-dependent oxidoreductase</fullName>
    </submittedName>
</protein>
<evidence type="ECO:0000256" key="2">
    <source>
        <dbReference type="ARBA" id="ARBA00023002"/>
    </source>
</evidence>
<evidence type="ECO:0000259" key="3">
    <source>
        <dbReference type="SMART" id="SM00829"/>
    </source>
</evidence>
<evidence type="ECO:0000313" key="4">
    <source>
        <dbReference type="EMBL" id="PXX08014.1"/>
    </source>
</evidence>
<gene>
    <name evidence="4" type="ORF">C8E89_10930</name>
</gene>
<sequence length="306" mass="30779">MKAVGVTGPDFMPCLFDVDEPVVAPDGVVVEVMAAAVNDFDRVAVSGRYVGSEPVLLGRDFVGRVAAVGDDVDYIDVGMYVAGTLPPQASGQPGTFTDMVAVPASSVAPVPDGVGIAQAASVGLAGVTAVDAIGALGAKALGNLVIHGPVSEVGGFALQLAKAHGAVVAVVTPPEEADLARRLGADVVIPEGASATQSIQAVRDFFGGGVDAAIHIAGDLTVAAGVVGAGGRFTSVSDGTTPVMRSDGDYIPTIVAPNGHKLADLLFKVAAHRLRSHARRTVSFDQVAAAVNPHGKNSDGRVVLVH</sequence>
<proteinExistence type="predicted"/>
<dbReference type="RefSeq" id="WP_181428233.1">
    <property type="nucleotide sequence ID" value="NZ_QJJU01000009.1"/>
</dbReference>
<dbReference type="Proteomes" id="UP000247781">
    <property type="component" value="Unassembled WGS sequence"/>
</dbReference>
<dbReference type="GO" id="GO:0070402">
    <property type="term" value="F:NADPH binding"/>
    <property type="evidence" value="ECO:0007669"/>
    <property type="project" value="TreeGrafter"/>
</dbReference>
<evidence type="ECO:0000313" key="5">
    <source>
        <dbReference type="Proteomes" id="UP000247781"/>
    </source>
</evidence>
<dbReference type="InterPro" id="IPR013154">
    <property type="entry name" value="ADH-like_N"/>
</dbReference>
<accession>A0A318HFE6</accession>
<name>A0A318HFE6_9MYCO</name>
<dbReference type="SMART" id="SM00829">
    <property type="entry name" value="PKS_ER"/>
    <property type="match status" value="1"/>
</dbReference>
<dbReference type="InterPro" id="IPR011032">
    <property type="entry name" value="GroES-like_sf"/>
</dbReference>
<evidence type="ECO:0000256" key="1">
    <source>
        <dbReference type="ARBA" id="ARBA00022857"/>
    </source>
</evidence>
<dbReference type="EMBL" id="QJJU01000009">
    <property type="protein sequence ID" value="PXX08014.1"/>
    <property type="molecule type" value="Genomic_DNA"/>
</dbReference>
<reference evidence="5" key="1">
    <citation type="submission" date="2018-05" db="EMBL/GenBank/DDBJ databases">
        <authorList>
            <person name="Deangelis K."/>
            <person name="Huntemann M."/>
            <person name="Clum A."/>
            <person name="Pillay M."/>
            <person name="Palaniappan K."/>
            <person name="Varghese N."/>
            <person name="Mikhailova N."/>
            <person name="Stamatis D."/>
            <person name="Reddy T."/>
            <person name="Daum C."/>
            <person name="Shapiro N."/>
            <person name="Ivanova N."/>
            <person name="Kyrpides N."/>
            <person name="Woyke T."/>
        </authorList>
    </citation>
    <scope>NUCLEOTIDE SEQUENCE [LARGE SCALE GENOMIC DNA]</scope>
    <source>
        <strain evidence="5">GAS496</strain>
    </source>
</reference>